<keyword evidence="2" id="KW-1185">Reference proteome</keyword>
<reference evidence="1 2" key="1">
    <citation type="journal article" date="2021" name="BMC Genomics">
        <title>Datura genome reveals duplications of psychoactive alkaloid biosynthetic genes and high mutation rate following tissue culture.</title>
        <authorList>
            <person name="Rajewski A."/>
            <person name="Carter-House D."/>
            <person name="Stajich J."/>
            <person name="Litt A."/>
        </authorList>
    </citation>
    <scope>NUCLEOTIDE SEQUENCE [LARGE SCALE GENOMIC DNA]</scope>
    <source>
        <strain evidence="1">AR-01</strain>
    </source>
</reference>
<name>A0ABS8S5K0_DATST</name>
<evidence type="ECO:0000313" key="2">
    <source>
        <dbReference type="Proteomes" id="UP000823775"/>
    </source>
</evidence>
<sequence>MPEVSIPPDISVSVLSESDSLDGSNGIEDGGSLLVGSSLQNWDGGTILPSQTRMESFRDEIDNRDSLIFSTLKRHITPRSGQMGLEWRDIIRRGELILESVPHKKN</sequence>
<dbReference type="EMBL" id="JACEIK010000295">
    <property type="protein sequence ID" value="MCD7454283.1"/>
    <property type="molecule type" value="Genomic_DNA"/>
</dbReference>
<dbReference type="Proteomes" id="UP000823775">
    <property type="component" value="Unassembled WGS sequence"/>
</dbReference>
<proteinExistence type="predicted"/>
<accession>A0ABS8S5K0</accession>
<protein>
    <submittedName>
        <fullName evidence="1">Uncharacterized protein</fullName>
    </submittedName>
</protein>
<comment type="caution">
    <text evidence="1">The sequence shown here is derived from an EMBL/GenBank/DDBJ whole genome shotgun (WGS) entry which is preliminary data.</text>
</comment>
<organism evidence="1 2">
    <name type="scientific">Datura stramonium</name>
    <name type="common">Jimsonweed</name>
    <name type="synonym">Common thornapple</name>
    <dbReference type="NCBI Taxonomy" id="4076"/>
    <lineage>
        <taxon>Eukaryota</taxon>
        <taxon>Viridiplantae</taxon>
        <taxon>Streptophyta</taxon>
        <taxon>Embryophyta</taxon>
        <taxon>Tracheophyta</taxon>
        <taxon>Spermatophyta</taxon>
        <taxon>Magnoliopsida</taxon>
        <taxon>eudicotyledons</taxon>
        <taxon>Gunneridae</taxon>
        <taxon>Pentapetalae</taxon>
        <taxon>asterids</taxon>
        <taxon>lamiids</taxon>
        <taxon>Solanales</taxon>
        <taxon>Solanaceae</taxon>
        <taxon>Solanoideae</taxon>
        <taxon>Datureae</taxon>
        <taxon>Datura</taxon>
    </lineage>
</organism>
<gene>
    <name evidence="1" type="ORF">HAX54_024214</name>
</gene>
<evidence type="ECO:0000313" key="1">
    <source>
        <dbReference type="EMBL" id="MCD7454283.1"/>
    </source>
</evidence>